<gene>
    <name evidence="1" type="ORF">rCG_59283</name>
</gene>
<protein>
    <submittedName>
        <fullName evidence="1">RCG59283</fullName>
    </submittedName>
</protein>
<reference evidence="2" key="1">
    <citation type="submission" date="2005-09" db="EMBL/GenBank/DDBJ databases">
        <authorList>
            <person name="Mural R.J."/>
            <person name="Li P.W."/>
            <person name="Adams M.D."/>
            <person name="Amanatides P.G."/>
            <person name="Baden-Tillson H."/>
            <person name="Barnstead M."/>
            <person name="Chin S.H."/>
            <person name="Dew I."/>
            <person name="Evans C.A."/>
            <person name="Ferriera S."/>
            <person name="Flanigan M."/>
            <person name="Fosler C."/>
            <person name="Glodek A."/>
            <person name="Gu Z."/>
            <person name="Holt R.A."/>
            <person name="Jennings D."/>
            <person name="Kraft C.L."/>
            <person name="Lu F."/>
            <person name="Nguyen T."/>
            <person name="Nusskern D.R."/>
            <person name="Pfannkoch C.M."/>
            <person name="Sitter C."/>
            <person name="Sutton G.G."/>
            <person name="Venter J.C."/>
            <person name="Wang Z."/>
            <person name="Woodage T."/>
            <person name="Zheng X.H."/>
            <person name="Zhong F."/>
        </authorList>
    </citation>
    <scope>NUCLEOTIDE SEQUENCE [LARGE SCALE GENOMIC DNA]</scope>
    <source>
        <strain>BN</strain>
        <strain evidence="2">Sprague-Dawley</strain>
    </source>
</reference>
<name>A6K7Q0_RAT</name>
<evidence type="ECO:0000313" key="2">
    <source>
        <dbReference type="Proteomes" id="UP000234681"/>
    </source>
</evidence>
<dbReference type="AlphaFoldDB" id="A6K7Q0"/>
<proteinExistence type="predicted"/>
<sequence length="37" mass="4265">MFRATSIYTLFPLQQHRFFKGVAPSVKMSPERPVISP</sequence>
<evidence type="ECO:0000313" key="1">
    <source>
        <dbReference type="EMBL" id="EDL76593.1"/>
    </source>
</evidence>
<accession>A6K7Q0</accession>
<organism evidence="1 2">
    <name type="scientific">Rattus norvegicus</name>
    <name type="common">Rat</name>
    <dbReference type="NCBI Taxonomy" id="10116"/>
    <lineage>
        <taxon>Eukaryota</taxon>
        <taxon>Metazoa</taxon>
        <taxon>Chordata</taxon>
        <taxon>Craniata</taxon>
        <taxon>Vertebrata</taxon>
        <taxon>Euteleostomi</taxon>
        <taxon>Mammalia</taxon>
        <taxon>Eutheria</taxon>
        <taxon>Euarchontoglires</taxon>
        <taxon>Glires</taxon>
        <taxon>Rodentia</taxon>
        <taxon>Myomorpha</taxon>
        <taxon>Muroidea</taxon>
        <taxon>Muridae</taxon>
        <taxon>Murinae</taxon>
        <taxon>Rattus</taxon>
    </lineage>
</organism>
<dbReference type="Proteomes" id="UP000234681">
    <property type="component" value="Chromosome 7"/>
</dbReference>
<dbReference type="EMBL" id="CH474027">
    <property type="protein sequence ID" value="EDL76593.1"/>
    <property type="molecule type" value="Genomic_DNA"/>
</dbReference>